<dbReference type="AlphaFoldDB" id="A0A3P3ZR19"/>
<accession>A0A3P3ZR19</accession>
<reference evidence="1" key="1">
    <citation type="submission" date="2018-10" db="EMBL/GenBank/DDBJ databases">
        <authorList>
            <person name="Plewniak F."/>
        </authorList>
    </citation>
    <scope>NUCLEOTIDE SEQUENCE</scope>
</reference>
<dbReference type="EMBL" id="UOYP01000555">
    <property type="protein sequence ID" value="VAY89260.1"/>
    <property type="molecule type" value="Genomic_DNA"/>
</dbReference>
<name>A0A3P3ZR19_9ZZZZ</name>
<evidence type="ECO:0000313" key="1">
    <source>
        <dbReference type="EMBL" id="VAY89260.1"/>
    </source>
</evidence>
<protein>
    <submittedName>
        <fullName evidence="1">Uncharacterized protein</fullName>
    </submittedName>
</protein>
<dbReference type="Pfam" id="PF21196">
    <property type="entry name" value="PcrA_UvrD_tudor"/>
    <property type="match status" value="1"/>
</dbReference>
<organism evidence="1">
    <name type="scientific">mine drainage metagenome</name>
    <dbReference type="NCBI Taxonomy" id="410659"/>
    <lineage>
        <taxon>unclassified sequences</taxon>
        <taxon>metagenomes</taxon>
        <taxon>ecological metagenomes</taxon>
    </lineage>
</organism>
<sequence length="66" mass="7357">MRSSVTPTESVKTGKFHIGQRVRHDKFGEGVVLAREGQGNEGRVQVNFRDVGMKWLALAFARLTSL</sequence>
<gene>
    <name evidence="1" type="ORF">CARN8_5990003</name>
</gene>
<proteinExistence type="predicted"/>